<dbReference type="InterPro" id="IPR052160">
    <property type="entry name" value="Gypsy_RT_Integrase-like"/>
</dbReference>
<feature type="compositionally biased region" description="Polar residues" evidence="1">
    <location>
        <begin position="166"/>
        <end position="179"/>
    </location>
</feature>
<dbReference type="InterPro" id="IPR001584">
    <property type="entry name" value="Integrase_cat-core"/>
</dbReference>
<dbReference type="EMBL" id="QGNW01002547">
    <property type="protein sequence ID" value="RVW18174.1"/>
    <property type="molecule type" value="Genomic_DNA"/>
</dbReference>
<feature type="region of interest" description="Disordered" evidence="1">
    <location>
        <begin position="154"/>
        <end position="179"/>
    </location>
</feature>
<evidence type="ECO:0000256" key="1">
    <source>
        <dbReference type="SAM" id="MobiDB-lite"/>
    </source>
</evidence>
<evidence type="ECO:0000259" key="2">
    <source>
        <dbReference type="PROSITE" id="PS50994"/>
    </source>
</evidence>
<evidence type="ECO:0000313" key="4">
    <source>
        <dbReference type="Proteomes" id="UP000288805"/>
    </source>
</evidence>
<accession>A0A438C4J7</accession>
<dbReference type="Proteomes" id="UP000288805">
    <property type="component" value="Unassembled WGS sequence"/>
</dbReference>
<dbReference type="Gene3D" id="3.30.420.10">
    <property type="entry name" value="Ribonuclease H-like superfamily/Ribonuclease H"/>
    <property type="match status" value="1"/>
</dbReference>
<dbReference type="PANTHER" id="PTHR47266">
    <property type="entry name" value="ENDONUCLEASE-RELATED"/>
    <property type="match status" value="1"/>
</dbReference>
<feature type="domain" description="Integrase catalytic" evidence="2">
    <location>
        <begin position="1"/>
        <end position="115"/>
    </location>
</feature>
<organism evidence="3 4">
    <name type="scientific">Vitis vinifera</name>
    <name type="common">Grape</name>
    <dbReference type="NCBI Taxonomy" id="29760"/>
    <lineage>
        <taxon>Eukaryota</taxon>
        <taxon>Viridiplantae</taxon>
        <taxon>Streptophyta</taxon>
        <taxon>Embryophyta</taxon>
        <taxon>Tracheophyta</taxon>
        <taxon>Spermatophyta</taxon>
        <taxon>Magnoliopsida</taxon>
        <taxon>eudicotyledons</taxon>
        <taxon>Gunneridae</taxon>
        <taxon>Pentapetalae</taxon>
        <taxon>rosids</taxon>
        <taxon>Vitales</taxon>
        <taxon>Vitaceae</taxon>
        <taxon>Viteae</taxon>
        <taxon>Vitis</taxon>
    </lineage>
</organism>
<dbReference type="InterPro" id="IPR012337">
    <property type="entry name" value="RNaseH-like_sf"/>
</dbReference>
<protein>
    <recommendedName>
        <fullName evidence="2">Integrase catalytic domain-containing protein</fullName>
    </recommendedName>
</protein>
<comment type="caution">
    <text evidence="3">The sequence shown here is derived from an EMBL/GenBank/DDBJ whole genome shotgun (WGS) entry which is preliminary data.</text>
</comment>
<gene>
    <name evidence="3" type="ORF">CK203_106900</name>
</gene>
<dbReference type="GO" id="GO:0003676">
    <property type="term" value="F:nucleic acid binding"/>
    <property type="evidence" value="ECO:0007669"/>
    <property type="project" value="InterPro"/>
</dbReference>
<feature type="compositionally biased region" description="Basic residues" evidence="1">
    <location>
        <begin position="254"/>
        <end position="267"/>
    </location>
</feature>
<dbReference type="SUPFAM" id="SSF53098">
    <property type="entry name" value="Ribonuclease H-like"/>
    <property type="match status" value="1"/>
</dbReference>
<dbReference type="AlphaFoldDB" id="A0A438C4J7"/>
<dbReference type="GO" id="GO:0015074">
    <property type="term" value="P:DNA integration"/>
    <property type="evidence" value="ECO:0007669"/>
    <property type="project" value="InterPro"/>
</dbReference>
<proteinExistence type="predicted"/>
<feature type="region of interest" description="Disordered" evidence="1">
    <location>
        <begin position="196"/>
        <end position="267"/>
    </location>
</feature>
<dbReference type="InterPro" id="IPR036397">
    <property type="entry name" value="RNaseH_sf"/>
</dbReference>
<reference evidence="3 4" key="1">
    <citation type="journal article" date="2018" name="PLoS Genet.">
        <title>Population sequencing reveals clonal diversity and ancestral inbreeding in the grapevine cultivar Chardonnay.</title>
        <authorList>
            <person name="Roach M.J."/>
            <person name="Johnson D.L."/>
            <person name="Bohlmann J."/>
            <person name="van Vuuren H.J."/>
            <person name="Jones S.J."/>
            <person name="Pretorius I.S."/>
            <person name="Schmidt S.A."/>
            <person name="Borneman A.R."/>
        </authorList>
    </citation>
    <scope>NUCLEOTIDE SEQUENCE [LARGE SCALE GENOMIC DNA]</scope>
    <source>
        <strain evidence="4">cv. Chardonnay</strain>
        <tissue evidence="3">Leaf</tissue>
    </source>
</reference>
<evidence type="ECO:0000313" key="3">
    <source>
        <dbReference type="EMBL" id="RVW18174.1"/>
    </source>
</evidence>
<dbReference type="PROSITE" id="PS50994">
    <property type="entry name" value="INTEGRASE"/>
    <property type="match status" value="1"/>
</dbReference>
<name>A0A438C4J7_VITVI</name>
<sequence length="648" mass="72960">MPLNPILIVDLFDVWGVGFMGPFPMSFAKYGVKHKVATPYHPQTFGQVELANKEIKNILMKVVNTRKEIVYGKACHLLVEVEYKAWWAIKKVNIDLIKARARGGIAKEEKEGLREQKGAQEQEKFIALPLHFPAAKWAAKMALTLKLATKNGPLLRKCPPLRKEPSQSTTSRADPHLSSSQCAPLATFFELTMAKTRGAKSSSPSSRPRAPREAPEPPQPLVVPSSVEGEPLSSPLRRYETRRPPTTPEASSSRAKKSGSRPPKKKARVLVPLEALEPQSPQPPAIESQIPSRMTPESYLQASAKAQRFLPSAIEIPYGALDDSQGFLLSPCSIRILSVYDYIPRPGSYCHPLHHRRTPWGIHTPLSIEEGAPSQHVFIDALLRHNIYPLQHMVQREELCLRHCIGYQRDFFFGPHHLIMAALLYFEENIHRKKLLKADVIPLLFPRLLSQILEHLGYPSEPQLERRSICRVIFTLDKWTSMTAYDAEPGAPAELEHPEIPHPEHPNEPQPVEMPADMRAPTSIVPSTGPIPEDCHIHFRVERPMSHFAGIDHFSEHPHSVDDNSSCPSGADYAPPRPSILPSLGQIQHHLGIISIPEHAIPIHQSLQFHHKALLSQSRLCTLRSRLQERLRHPSRAFRPRQPSHHLT</sequence>